<organism evidence="1 2">
    <name type="scientific">Hymenolepis diminuta</name>
    <name type="common">Rat tapeworm</name>
    <dbReference type="NCBI Taxonomy" id="6216"/>
    <lineage>
        <taxon>Eukaryota</taxon>
        <taxon>Metazoa</taxon>
        <taxon>Spiralia</taxon>
        <taxon>Lophotrochozoa</taxon>
        <taxon>Platyhelminthes</taxon>
        <taxon>Cestoda</taxon>
        <taxon>Eucestoda</taxon>
        <taxon>Cyclophyllidea</taxon>
        <taxon>Hymenolepididae</taxon>
        <taxon>Hymenolepis</taxon>
    </lineage>
</organism>
<protein>
    <submittedName>
        <fullName evidence="1">Uncharacterized protein</fullName>
    </submittedName>
</protein>
<proteinExistence type="predicted"/>
<accession>A0A564XYL4</accession>
<dbReference type="AlphaFoldDB" id="A0A564XYL4"/>
<gene>
    <name evidence="1" type="ORF">WMSIL1_LOCUS626</name>
</gene>
<keyword evidence="2" id="KW-1185">Reference proteome</keyword>
<sequence>MVSWFGIVCYEKVFHFSNFWSNHHRWRRSIPHQSRLSIKYPSGGSKCCRTRNQFC</sequence>
<dbReference type="Proteomes" id="UP000321570">
    <property type="component" value="Unassembled WGS sequence"/>
</dbReference>
<evidence type="ECO:0000313" key="1">
    <source>
        <dbReference type="EMBL" id="VUZ39353.1"/>
    </source>
</evidence>
<evidence type="ECO:0000313" key="2">
    <source>
        <dbReference type="Proteomes" id="UP000321570"/>
    </source>
</evidence>
<dbReference type="EMBL" id="CABIJS010000012">
    <property type="protein sequence ID" value="VUZ39353.1"/>
    <property type="molecule type" value="Genomic_DNA"/>
</dbReference>
<reference evidence="1 2" key="1">
    <citation type="submission" date="2019-07" db="EMBL/GenBank/DDBJ databases">
        <authorList>
            <person name="Jastrzebski P J."/>
            <person name="Paukszto L."/>
            <person name="Jastrzebski P J."/>
        </authorList>
    </citation>
    <scope>NUCLEOTIDE SEQUENCE [LARGE SCALE GENOMIC DNA]</scope>
    <source>
        <strain evidence="1 2">WMS-il1</strain>
    </source>
</reference>
<name>A0A564XYL4_HYMDI</name>